<dbReference type="PANTHER" id="PTHR34348">
    <property type="entry name" value="SURFEIT LOCUS PROTEIN 2"/>
    <property type="match status" value="1"/>
</dbReference>
<dbReference type="InterPro" id="IPR008833">
    <property type="entry name" value="Surf2"/>
</dbReference>
<organism evidence="1 2">
    <name type="scientific">Ranitomeya imitator</name>
    <name type="common">mimic poison frog</name>
    <dbReference type="NCBI Taxonomy" id="111125"/>
    <lineage>
        <taxon>Eukaryota</taxon>
        <taxon>Metazoa</taxon>
        <taxon>Chordata</taxon>
        <taxon>Craniata</taxon>
        <taxon>Vertebrata</taxon>
        <taxon>Euteleostomi</taxon>
        <taxon>Amphibia</taxon>
        <taxon>Batrachia</taxon>
        <taxon>Anura</taxon>
        <taxon>Neobatrachia</taxon>
        <taxon>Hyloidea</taxon>
        <taxon>Dendrobatidae</taxon>
        <taxon>Dendrobatinae</taxon>
        <taxon>Ranitomeya</taxon>
    </lineage>
</organism>
<accession>A0ABN9LH96</accession>
<evidence type="ECO:0000313" key="1">
    <source>
        <dbReference type="EMBL" id="CAJ0941410.1"/>
    </source>
</evidence>
<dbReference type="Pfam" id="PF05477">
    <property type="entry name" value="SURF2"/>
    <property type="match status" value="1"/>
</dbReference>
<dbReference type="EMBL" id="CAUEEQ010019000">
    <property type="protein sequence ID" value="CAJ0941410.1"/>
    <property type="molecule type" value="Genomic_DNA"/>
</dbReference>
<proteinExistence type="predicted"/>
<dbReference type="PANTHER" id="PTHR34348:SF1">
    <property type="entry name" value="SURFEIT LOCUS PROTEIN 2"/>
    <property type="match status" value="1"/>
</dbReference>
<comment type="caution">
    <text evidence="1">The sequence shown here is derived from an EMBL/GenBank/DDBJ whole genome shotgun (WGS) entry which is preliminary data.</text>
</comment>
<dbReference type="Proteomes" id="UP001176940">
    <property type="component" value="Unassembled WGS sequence"/>
</dbReference>
<evidence type="ECO:0000313" key="2">
    <source>
        <dbReference type="Proteomes" id="UP001176940"/>
    </source>
</evidence>
<reference evidence="1" key="1">
    <citation type="submission" date="2023-07" db="EMBL/GenBank/DDBJ databases">
        <authorList>
            <person name="Stuckert A."/>
        </authorList>
    </citation>
    <scope>NUCLEOTIDE SEQUENCE</scope>
</reference>
<gene>
    <name evidence="1" type="ORF">RIMI_LOCUS9247604</name>
</gene>
<keyword evidence="2" id="KW-1185">Reference proteome</keyword>
<name>A0ABN9LH96_9NEOB</name>
<protein>
    <submittedName>
        <fullName evidence="1">Uncharacterized protein</fullName>
    </submittedName>
</protein>
<sequence length="157" mass="17955">MEDLPGDVRGFLERHPALELIPGNKVRFSVTGHELPCRLSELRSFTEGKKYQRLQSRPRVFDYSSFEPSYCAQHQERTRIVRNAGWSLFLLVYKERRSSAPQRISKHMVKVTCGPLMTAASPEHSDSGDSMSDLYPAHMFSKKIPAEEANGRFAVRQ</sequence>